<comment type="caution">
    <text evidence="1">The sequence shown here is derived from an EMBL/GenBank/DDBJ whole genome shotgun (WGS) entry which is preliminary data.</text>
</comment>
<dbReference type="AlphaFoldDB" id="A0AAX6EW42"/>
<keyword evidence="2" id="KW-1185">Reference proteome</keyword>
<protein>
    <submittedName>
        <fullName evidence="1">Uncharacterized protein</fullName>
    </submittedName>
</protein>
<reference evidence="1" key="1">
    <citation type="journal article" date="2023" name="GigaByte">
        <title>Genome assembly of the bearded iris, Iris pallida Lam.</title>
        <authorList>
            <person name="Bruccoleri R.E."/>
            <person name="Oakeley E.J."/>
            <person name="Faust A.M.E."/>
            <person name="Altorfer M."/>
            <person name="Dessus-Babus S."/>
            <person name="Burckhardt D."/>
            <person name="Oertli M."/>
            <person name="Naumann U."/>
            <person name="Petersen F."/>
            <person name="Wong J."/>
        </authorList>
    </citation>
    <scope>NUCLEOTIDE SEQUENCE</scope>
    <source>
        <strain evidence="1">GSM-AAB239-AS_SAM_17_03QT</strain>
    </source>
</reference>
<evidence type="ECO:0000313" key="2">
    <source>
        <dbReference type="Proteomes" id="UP001140949"/>
    </source>
</evidence>
<accession>A0AAX6EW42</accession>
<gene>
    <name evidence="1" type="ORF">M6B38_167740</name>
</gene>
<proteinExistence type="predicted"/>
<dbReference type="Proteomes" id="UP001140949">
    <property type="component" value="Unassembled WGS sequence"/>
</dbReference>
<dbReference type="EMBL" id="JANAVB010033420">
    <property type="protein sequence ID" value="KAJ6808233.1"/>
    <property type="molecule type" value="Genomic_DNA"/>
</dbReference>
<reference evidence="1" key="2">
    <citation type="submission" date="2023-04" db="EMBL/GenBank/DDBJ databases">
        <authorList>
            <person name="Bruccoleri R.E."/>
            <person name="Oakeley E.J."/>
            <person name="Faust A.-M."/>
            <person name="Dessus-Babus S."/>
            <person name="Altorfer M."/>
            <person name="Burckhardt D."/>
            <person name="Oertli M."/>
            <person name="Naumann U."/>
            <person name="Petersen F."/>
            <person name="Wong J."/>
        </authorList>
    </citation>
    <scope>NUCLEOTIDE SEQUENCE</scope>
    <source>
        <strain evidence="1">GSM-AAB239-AS_SAM_17_03QT</strain>
        <tissue evidence="1">Leaf</tissue>
    </source>
</reference>
<organism evidence="1 2">
    <name type="scientific">Iris pallida</name>
    <name type="common">Sweet iris</name>
    <dbReference type="NCBI Taxonomy" id="29817"/>
    <lineage>
        <taxon>Eukaryota</taxon>
        <taxon>Viridiplantae</taxon>
        <taxon>Streptophyta</taxon>
        <taxon>Embryophyta</taxon>
        <taxon>Tracheophyta</taxon>
        <taxon>Spermatophyta</taxon>
        <taxon>Magnoliopsida</taxon>
        <taxon>Liliopsida</taxon>
        <taxon>Asparagales</taxon>
        <taxon>Iridaceae</taxon>
        <taxon>Iridoideae</taxon>
        <taxon>Irideae</taxon>
        <taxon>Iris</taxon>
    </lineage>
</organism>
<name>A0AAX6EW42_IRIPA</name>
<sequence>MKKKKEHEGRLETMEKTHLNAVGDGDPGAQMSIHVGKTPVYCPPGSAAHL</sequence>
<evidence type="ECO:0000313" key="1">
    <source>
        <dbReference type="EMBL" id="KAJ6808233.1"/>
    </source>
</evidence>